<sequence length="100" mass="11372">MSLFSESQFTQVEQRERQKQAESWVPAMLFATGPGYDSFTGHDDDIDEPHYRQPSAILTRFGFHGGEDVGIWADGPFSELVLVPNVFFLVSLYKELFIVP</sequence>
<dbReference type="InterPro" id="IPR017850">
    <property type="entry name" value="Alkaline_phosphatase_core_sf"/>
</dbReference>
<evidence type="ECO:0000256" key="1">
    <source>
        <dbReference type="SAM" id="MobiDB-lite"/>
    </source>
</evidence>
<name>A0A0R3PGE2_ANGCS</name>
<dbReference type="EMBL" id="UYYA01000968">
    <property type="protein sequence ID" value="VDM54925.1"/>
    <property type="molecule type" value="Genomic_DNA"/>
</dbReference>
<dbReference type="OrthoDB" id="5819816at2759"/>
<dbReference type="AlphaFoldDB" id="A0A0R3PGE2"/>
<proteinExistence type="predicted"/>
<feature type="compositionally biased region" description="Polar residues" evidence="1">
    <location>
        <begin position="1"/>
        <end position="12"/>
    </location>
</feature>
<dbReference type="STRING" id="334426.A0A0R3PGE2"/>
<dbReference type="Proteomes" id="UP000267027">
    <property type="component" value="Unassembled WGS sequence"/>
</dbReference>
<organism evidence="4">
    <name type="scientific">Angiostrongylus costaricensis</name>
    <name type="common">Nematode worm</name>
    <dbReference type="NCBI Taxonomy" id="334426"/>
    <lineage>
        <taxon>Eukaryota</taxon>
        <taxon>Metazoa</taxon>
        <taxon>Ecdysozoa</taxon>
        <taxon>Nematoda</taxon>
        <taxon>Chromadorea</taxon>
        <taxon>Rhabditida</taxon>
        <taxon>Rhabditina</taxon>
        <taxon>Rhabditomorpha</taxon>
        <taxon>Strongyloidea</taxon>
        <taxon>Metastrongylidae</taxon>
        <taxon>Angiostrongylus</taxon>
    </lineage>
</organism>
<keyword evidence="3" id="KW-1185">Reference proteome</keyword>
<dbReference type="WBParaSite" id="ACOC_0000333901-mRNA-1">
    <property type="protein sequence ID" value="ACOC_0000333901-mRNA-1"/>
    <property type="gene ID" value="ACOC_0000333901"/>
</dbReference>
<dbReference type="Gene3D" id="3.40.720.10">
    <property type="entry name" value="Alkaline Phosphatase, subunit A"/>
    <property type="match status" value="1"/>
</dbReference>
<feature type="region of interest" description="Disordered" evidence="1">
    <location>
        <begin position="1"/>
        <end position="21"/>
    </location>
</feature>
<evidence type="ECO:0000313" key="2">
    <source>
        <dbReference type="EMBL" id="VDM54925.1"/>
    </source>
</evidence>
<gene>
    <name evidence="2" type="ORF">ACOC_LOCUS3340</name>
</gene>
<protein>
    <submittedName>
        <fullName evidence="4">G-patch domain-containing protein</fullName>
    </submittedName>
</protein>
<accession>A0A0R3PGE2</accession>
<evidence type="ECO:0000313" key="4">
    <source>
        <dbReference type="WBParaSite" id="ACOC_0000333901-mRNA-1"/>
    </source>
</evidence>
<reference evidence="2 3" key="2">
    <citation type="submission" date="2018-11" db="EMBL/GenBank/DDBJ databases">
        <authorList>
            <consortium name="Pathogen Informatics"/>
        </authorList>
    </citation>
    <scope>NUCLEOTIDE SEQUENCE [LARGE SCALE GENOMIC DNA]</scope>
    <source>
        <strain evidence="2 3">Costa Rica</strain>
    </source>
</reference>
<evidence type="ECO:0000313" key="3">
    <source>
        <dbReference type="Proteomes" id="UP000267027"/>
    </source>
</evidence>
<reference evidence="4" key="1">
    <citation type="submission" date="2017-02" db="UniProtKB">
        <authorList>
            <consortium name="WormBaseParasite"/>
        </authorList>
    </citation>
    <scope>IDENTIFICATION</scope>
</reference>